<accession>A0A6G1C821</accession>
<dbReference type="Proteomes" id="UP000479710">
    <property type="component" value="Unassembled WGS sequence"/>
</dbReference>
<protein>
    <submittedName>
        <fullName evidence="2">Uncharacterized protein</fullName>
    </submittedName>
</protein>
<feature type="region of interest" description="Disordered" evidence="1">
    <location>
        <begin position="28"/>
        <end position="48"/>
    </location>
</feature>
<keyword evidence="3" id="KW-1185">Reference proteome</keyword>
<comment type="caution">
    <text evidence="2">The sequence shown here is derived from an EMBL/GenBank/DDBJ whole genome shotgun (WGS) entry which is preliminary data.</text>
</comment>
<evidence type="ECO:0000313" key="2">
    <source>
        <dbReference type="EMBL" id="KAF0896266.1"/>
    </source>
</evidence>
<sequence length="77" mass="8161">MHPKRPPPAQTPDDLVLVPSSKRQHVDAAGIGGGVVPAQPALTSPPGKRQLRPSMLVLFFVVQVYGRSLASPRLASI</sequence>
<dbReference type="AlphaFoldDB" id="A0A6G1C821"/>
<gene>
    <name evidence="2" type="ORF">E2562_019748</name>
</gene>
<proteinExistence type="predicted"/>
<organism evidence="2 3">
    <name type="scientific">Oryza meyeriana var. granulata</name>
    <dbReference type="NCBI Taxonomy" id="110450"/>
    <lineage>
        <taxon>Eukaryota</taxon>
        <taxon>Viridiplantae</taxon>
        <taxon>Streptophyta</taxon>
        <taxon>Embryophyta</taxon>
        <taxon>Tracheophyta</taxon>
        <taxon>Spermatophyta</taxon>
        <taxon>Magnoliopsida</taxon>
        <taxon>Liliopsida</taxon>
        <taxon>Poales</taxon>
        <taxon>Poaceae</taxon>
        <taxon>BOP clade</taxon>
        <taxon>Oryzoideae</taxon>
        <taxon>Oryzeae</taxon>
        <taxon>Oryzinae</taxon>
        <taxon>Oryza</taxon>
        <taxon>Oryza meyeriana</taxon>
    </lineage>
</organism>
<evidence type="ECO:0000256" key="1">
    <source>
        <dbReference type="SAM" id="MobiDB-lite"/>
    </source>
</evidence>
<feature type="non-terminal residue" evidence="2">
    <location>
        <position position="77"/>
    </location>
</feature>
<dbReference type="EMBL" id="SPHZ02000010">
    <property type="protein sequence ID" value="KAF0896266.1"/>
    <property type="molecule type" value="Genomic_DNA"/>
</dbReference>
<evidence type="ECO:0000313" key="3">
    <source>
        <dbReference type="Proteomes" id="UP000479710"/>
    </source>
</evidence>
<reference evidence="2 3" key="1">
    <citation type="submission" date="2019-11" db="EMBL/GenBank/DDBJ databases">
        <title>Whole genome sequence of Oryza granulata.</title>
        <authorList>
            <person name="Li W."/>
        </authorList>
    </citation>
    <scope>NUCLEOTIDE SEQUENCE [LARGE SCALE GENOMIC DNA]</scope>
    <source>
        <strain evidence="3">cv. Menghai</strain>
        <tissue evidence="2">Leaf</tissue>
    </source>
</reference>
<name>A0A6G1C821_9ORYZ</name>